<evidence type="ECO:0000256" key="1">
    <source>
        <dbReference type="SAM" id="MobiDB-lite"/>
    </source>
</evidence>
<proteinExistence type="predicted"/>
<comment type="caution">
    <text evidence="2">The sequence shown here is derived from an EMBL/GenBank/DDBJ whole genome shotgun (WGS) entry which is preliminary data.</text>
</comment>
<evidence type="ECO:0000313" key="2">
    <source>
        <dbReference type="EMBL" id="MBN7812442.1"/>
    </source>
</evidence>
<organism evidence="2 3">
    <name type="scientific">Algoriphagus oliviformis</name>
    <dbReference type="NCBI Taxonomy" id="2811231"/>
    <lineage>
        <taxon>Bacteria</taxon>
        <taxon>Pseudomonadati</taxon>
        <taxon>Bacteroidota</taxon>
        <taxon>Cytophagia</taxon>
        <taxon>Cytophagales</taxon>
        <taxon>Cyclobacteriaceae</taxon>
        <taxon>Algoriphagus</taxon>
    </lineage>
</organism>
<feature type="region of interest" description="Disordered" evidence="1">
    <location>
        <begin position="1"/>
        <end position="61"/>
    </location>
</feature>
<protein>
    <submittedName>
        <fullName evidence="2">Uncharacterized protein</fullName>
    </submittedName>
</protein>
<feature type="compositionally biased region" description="Basic and acidic residues" evidence="1">
    <location>
        <begin position="14"/>
        <end position="26"/>
    </location>
</feature>
<dbReference type="Proteomes" id="UP000664317">
    <property type="component" value="Unassembled WGS sequence"/>
</dbReference>
<gene>
    <name evidence="2" type="ORF">J0A68_15925</name>
</gene>
<dbReference type="RefSeq" id="WP_206579223.1">
    <property type="nucleotide sequence ID" value="NZ_JAFKCT010000007.1"/>
</dbReference>
<name>A0ABS3C5R2_9BACT</name>
<dbReference type="EMBL" id="JAFKCT010000007">
    <property type="protein sequence ID" value="MBN7812442.1"/>
    <property type="molecule type" value="Genomic_DNA"/>
</dbReference>
<accession>A0ABS3C5R2</accession>
<evidence type="ECO:0000313" key="3">
    <source>
        <dbReference type="Proteomes" id="UP000664317"/>
    </source>
</evidence>
<sequence>MQTTTIQYIIPRLDMTKKRDGVDKGTTRKSPWNPDGARPPREEDFDEIHEENQRRKRQKDQ</sequence>
<keyword evidence="3" id="KW-1185">Reference proteome</keyword>
<reference evidence="2 3" key="1">
    <citation type="submission" date="2021-03" db="EMBL/GenBank/DDBJ databases">
        <title>novel species isolated from a fishpond in China.</title>
        <authorList>
            <person name="Lu H."/>
            <person name="Cai Z."/>
        </authorList>
    </citation>
    <scope>NUCLEOTIDE SEQUENCE [LARGE SCALE GENOMIC DNA]</scope>
    <source>
        <strain evidence="2 3">H41</strain>
    </source>
</reference>